<sequence length="170" mass="19618">MVRHLNIDGNTQGDSNGHGSICRAVFVYQLDFYHYREQQLGRHDFYFGQFGENFTVDDLSDAAVYIGDRYRIGNALFEVTQPRTTGYHVGIRMHEPRMAALLVSRRRPGFYFRVLQKGDVPAGNEIIKVAEGLERITVTELDGMLCWLLRALYITIELPHQKKEVDNHNE</sequence>
<dbReference type="Proteomes" id="UP001344906">
    <property type="component" value="Unassembled WGS sequence"/>
</dbReference>
<protein>
    <recommendedName>
        <fullName evidence="1">MOSC domain-containing protein</fullName>
    </recommendedName>
</protein>
<dbReference type="EMBL" id="BSRI01000001">
    <property type="protein sequence ID" value="GLV53195.1"/>
    <property type="molecule type" value="Genomic_DNA"/>
</dbReference>
<accession>A0ABQ6FGV9</accession>
<dbReference type="Pfam" id="PF03473">
    <property type="entry name" value="MOSC"/>
    <property type="match status" value="1"/>
</dbReference>
<organism evidence="2 3">
    <name type="scientific">Dictyobacter halimunensis</name>
    <dbReference type="NCBI Taxonomy" id="3026934"/>
    <lineage>
        <taxon>Bacteria</taxon>
        <taxon>Bacillati</taxon>
        <taxon>Chloroflexota</taxon>
        <taxon>Ktedonobacteria</taxon>
        <taxon>Ktedonobacterales</taxon>
        <taxon>Dictyobacteraceae</taxon>
        <taxon>Dictyobacter</taxon>
    </lineage>
</organism>
<dbReference type="Gene3D" id="2.40.33.20">
    <property type="entry name" value="PK beta-barrel domain-like"/>
    <property type="match status" value="1"/>
</dbReference>
<dbReference type="InterPro" id="IPR052353">
    <property type="entry name" value="Benzoxazolinone_Detox_Enz"/>
</dbReference>
<dbReference type="PANTHER" id="PTHR30212:SF2">
    <property type="entry name" value="PROTEIN YIIM"/>
    <property type="match status" value="1"/>
</dbReference>
<comment type="caution">
    <text evidence="2">The sequence shown here is derived from an EMBL/GenBank/DDBJ whole genome shotgun (WGS) entry which is preliminary data.</text>
</comment>
<evidence type="ECO:0000259" key="1">
    <source>
        <dbReference type="PROSITE" id="PS51340"/>
    </source>
</evidence>
<evidence type="ECO:0000313" key="3">
    <source>
        <dbReference type="Proteomes" id="UP001344906"/>
    </source>
</evidence>
<gene>
    <name evidence="2" type="ORF">KDH_00500</name>
</gene>
<evidence type="ECO:0000313" key="2">
    <source>
        <dbReference type="EMBL" id="GLV53195.1"/>
    </source>
</evidence>
<reference evidence="2 3" key="1">
    <citation type="submission" date="2023-02" db="EMBL/GenBank/DDBJ databases">
        <title>Dictyobacter halimunensis sp. nov., a new member of the class Ktedonobacteria from forest soil in a geothermal area.</title>
        <authorList>
            <person name="Rachmania M.K."/>
            <person name="Ningsih F."/>
            <person name="Sakai Y."/>
            <person name="Yabe S."/>
            <person name="Yokota A."/>
            <person name="Sjamsuridzal W."/>
        </authorList>
    </citation>
    <scope>NUCLEOTIDE SEQUENCE [LARGE SCALE GENOMIC DNA]</scope>
    <source>
        <strain evidence="2 3">S3.2.2.5</strain>
    </source>
</reference>
<dbReference type="PROSITE" id="PS51340">
    <property type="entry name" value="MOSC"/>
    <property type="match status" value="1"/>
</dbReference>
<dbReference type="PANTHER" id="PTHR30212">
    <property type="entry name" value="PROTEIN YIIM"/>
    <property type="match status" value="1"/>
</dbReference>
<feature type="domain" description="MOSC" evidence="1">
    <location>
        <begin position="1"/>
        <end position="129"/>
    </location>
</feature>
<proteinExistence type="predicted"/>
<dbReference type="InterPro" id="IPR005302">
    <property type="entry name" value="MoCF_Sase_C"/>
</dbReference>
<dbReference type="InterPro" id="IPR011037">
    <property type="entry name" value="Pyrv_Knase-like_insert_dom_sf"/>
</dbReference>
<keyword evidence="3" id="KW-1185">Reference proteome</keyword>
<dbReference type="SUPFAM" id="SSF50800">
    <property type="entry name" value="PK beta-barrel domain-like"/>
    <property type="match status" value="1"/>
</dbReference>
<name>A0ABQ6FGV9_9CHLR</name>